<keyword evidence="2" id="KW-1185">Reference proteome</keyword>
<reference evidence="1 2" key="1">
    <citation type="journal article" date="2021" name="Hortic Res">
        <title>High-quality reference genome and annotation aids understanding of berry development for evergreen blueberry (Vaccinium darrowii).</title>
        <authorList>
            <person name="Yu J."/>
            <person name="Hulse-Kemp A.M."/>
            <person name="Babiker E."/>
            <person name="Staton M."/>
        </authorList>
    </citation>
    <scope>NUCLEOTIDE SEQUENCE [LARGE SCALE GENOMIC DNA]</scope>
    <source>
        <strain evidence="2">cv. NJ 8807/NJ 8810</strain>
        <tissue evidence="1">Young leaf</tissue>
    </source>
</reference>
<evidence type="ECO:0000313" key="1">
    <source>
        <dbReference type="EMBL" id="KAH7836670.1"/>
    </source>
</evidence>
<evidence type="ECO:0000313" key="2">
    <source>
        <dbReference type="Proteomes" id="UP000828048"/>
    </source>
</evidence>
<dbReference type="EMBL" id="CM037156">
    <property type="protein sequence ID" value="KAH7836670.1"/>
    <property type="molecule type" value="Genomic_DNA"/>
</dbReference>
<organism evidence="1 2">
    <name type="scientific">Vaccinium darrowii</name>
    <dbReference type="NCBI Taxonomy" id="229202"/>
    <lineage>
        <taxon>Eukaryota</taxon>
        <taxon>Viridiplantae</taxon>
        <taxon>Streptophyta</taxon>
        <taxon>Embryophyta</taxon>
        <taxon>Tracheophyta</taxon>
        <taxon>Spermatophyta</taxon>
        <taxon>Magnoliopsida</taxon>
        <taxon>eudicotyledons</taxon>
        <taxon>Gunneridae</taxon>
        <taxon>Pentapetalae</taxon>
        <taxon>asterids</taxon>
        <taxon>Ericales</taxon>
        <taxon>Ericaceae</taxon>
        <taxon>Vaccinioideae</taxon>
        <taxon>Vaccinieae</taxon>
        <taxon>Vaccinium</taxon>
    </lineage>
</organism>
<gene>
    <name evidence="1" type="ORF">Vadar_004190</name>
</gene>
<comment type="caution">
    <text evidence="1">The sequence shown here is derived from an EMBL/GenBank/DDBJ whole genome shotgun (WGS) entry which is preliminary data.</text>
</comment>
<protein>
    <submittedName>
        <fullName evidence="1">Uncharacterized protein</fullName>
    </submittedName>
</protein>
<name>A0ACB7X829_9ERIC</name>
<accession>A0ACB7X829</accession>
<dbReference type="Proteomes" id="UP000828048">
    <property type="component" value="Chromosome 6"/>
</dbReference>
<proteinExistence type="predicted"/>
<sequence length="254" mass="27900">MESPEEFTGSNDHSLMILKRKRTKRQRPSSTSTSSTAPGTDGVYFSTPSPTSSGEISIANTEEDEDMANCLILLARGVFQSQLAEEDEEGGNKIVKFNCNTCNRTFPSFQALGGHRASHKKPKTAAVEENRAVAKEEQGIKFSTKSVSQSSNKPKTHECSICGSEFSSGQALGGHMRRHRAAPTATSVDANSTTTESNEDVGRDLKERNILPLDLNLPAPMELEDDHHREIKFEFDRSKQCLVFSGPALVDCRY</sequence>